<accession>A0A4R3JFV2</accession>
<evidence type="ECO:0000256" key="6">
    <source>
        <dbReference type="ARBA" id="ARBA00023136"/>
    </source>
</evidence>
<dbReference type="Proteomes" id="UP000295304">
    <property type="component" value="Unassembled WGS sequence"/>
</dbReference>
<dbReference type="OrthoDB" id="9807187at2"/>
<dbReference type="RefSeq" id="WP_132938047.1">
    <property type="nucleotide sequence ID" value="NZ_CP119676.1"/>
</dbReference>
<keyword evidence="5 8" id="KW-1133">Transmembrane helix</keyword>
<comment type="subcellular location">
    <subcellularLocation>
        <location evidence="1">Cell membrane</location>
        <topology evidence="1">Multi-pass membrane protein</topology>
    </subcellularLocation>
</comment>
<comment type="caution">
    <text evidence="9">The sequence shown here is derived from an EMBL/GenBank/DDBJ whole genome shotgun (WGS) entry which is preliminary data.</text>
</comment>
<dbReference type="Pfam" id="PF01899">
    <property type="entry name" value="MNHE"/>
    <property type="match status" value="1"/>
</dbReference>
<feature type="region of interest" description="Disordered" evidence="7">
    <location>
        <begin position="155"/>
        <end position="175"/>
    </location>
</feature>
<dbReference type="InterPro" id="IPR002758">
    <property type="entry name" value="Cation_antiport_E"/>
</dbReference>
<keyword evidence="3" id="KW-1003">Cell membrane</keyword>
<evidence type="ECO:0000256" key="3">
    <source>
        <dbReference type="ARBA" id="ARBA00022475"/>
    </source>
</evidence>
<evidence type="ECO:0000256" key="8">
    <source>
        <dbReference type="SAM" id="Phobius"/>
    </source>
</evidence>
<dbReference type="GO" id="GO:0005886">
    <property type="term" value="C:plasma membrane"/>
    <property type="evidence" value="ECO:0007669"/>
    <property type="project" value="UniProtKB-SubCell"/>
</dbReference>
<feature type="transmembrane region" description="Helical" evidence="8">
    <location>
        <begin position="12"/>
        <end position="41"/>
    </location>
</feature>
<organism evidence="9 10">
    <name type="scientific">Varunaivibrio sulfuroxidans</name>
    <dbReference type="NCBI Taxonomy" id="1773489"/>
    <lineage>
        <taxon>Bacteria</taxon>
        <taxon>Pseudomonadati</taxon>
        <taxon>Pseudomonadota</taxon>
        <taxon>Alphaproteobacteria</taxon>
        <taxon>Rhodospirillales</taxon>
        <taxon>Magnetovibrionaceae</taxon>
        <taxon>Varunaivibrio</taxon>
    </lineage>
</organism>
<dbReference type="EMBL" id="SLZW01000002">
    <property type="protein sequence ID" value="TCS64076.1"/>
    <property type="molecule type" value="Genomic_DNA"/>
</dbReference>
<keyword evidence="10" id="KW-1185">Reference proteome</keyword>
<evidence type="ECO:0000313" key="9">
    <source>
        <dbReference type="EMBL" id="TCS64076.1"/>
    </source>
</evidence>
<evidence type="ECO:0000313" key="10">
    <source>
        <dbReference type="Proteomes" id="UP000295304"/>
    </source>
</evidence>
<name>A0A4R3JFV2_9PROT</name>
<evidence type="ECO:0000256" key="7">
    <source>
        <dbReference type="SAM" id="MobiDB-lite"/>
    </source>
</evidence>
<evidence type="ECO:0000256" key="4">
    <source>
        <dbReference type="ARBA" id="ARBA00022692"/>
    </source>
</evidence>
<keyword evidence="4 8" id="KW-0812">Transmembrane</keyword>
<dbReference type="PANTHER" id="PTHR34584">
    <property type="entry name" value="NA(+)/H(+) ANTIPORTER SUBUNIT E1"/>
    <property type="match status" value="1"/>
</dbReference>
<gene>
    <name evidence="9" type="ORF">EDD55_102113</name>
</gene>
<dbReference type="AlphaFoldDB" id="A0A4R3JFV2"/>
<comment type="similarity">
    <text evidence="2">Belongs to the CPA3 antiporters (TC 2.A.63) subunit E family.</text>
</comment>
<proteinExistence type="inferred from homology"/>
<protein>
    <submittedName>
        <fullName evidence="9">Multisubunit sodium/proton antiporter MrpE subunit</fullName>
    </submittedName>
</protein>
<evidence type="ECO:0000256" key="1">
    <source>
        <dbReference type="ARBA" id="ARBA00004651"/>
    </source>
</evidence>
<dbReference type="GO" id="GO:0008324">
    <property type="term" value="F:monoatomic cation transmembrane transporter activity"/>
    <property type="evidence" value="ECO:0007669"/>
    <property type="project" value="InterPro"/>
</dbReference>
<sequence length="175" mass="19188">MAHAISLGFAMAVLWIALSGHFTPLFLGLGVASVLFVVWIARRMDVIDHEGHPVHLGARAVFYWVWLCKEIVKANVDVARLILNPRMPIYPHVFPTKASQKSELGRVVYANSITLTPGTVTIALDDDDMSVHAITRAAADGVTSGDMDRHVSRIEEMSKYPGNDSQGEPSERIAP</sequence>
<keyword evidence="6 8" id="KW-0472">Membrane</keyword>
<evidence type="ECO:0000256" key="2">
    <source>
        <dbReference type="ARBA" id="ARBA00006228"/>
    </source>
</evidence>
<evidence type="ECO:0000256" key="5">
    <source>
        <dbReference type="ARBA" id="ARBA00022989"/>
    </source>
</evidence>
<dbReference type="PANTHER" id="PTHR34584:SF1">
    <property type="entry name" value="NA(+)_H(+) ANTIPORTER SUBUNIT E1"/>
    <property type="match status" value="1"/>
</dbReference>
<reference evidence="9 10" key="1">
    <citation type="submission" date="2019-03" db="EMBL/GenBank/DDBJ databases">
        <title>Genomic Encyclopedia of Type Strains, Phase IV (KMG-IV): sequencing the most valuable type-strain genomes for metagenomic binning, comparative biology and taxonomic classification.</title>
        <authorList>
            <person name="Goeker M."/>
        </authorList>
    </citation>
    <scope>NUCLEOTIDE SEQUENCE [LARGE SCALE GENOMIC DNA]</scope>
    <source>
        <strain evidence="9 10">DSM 101688</strain>
    </source>
</reference>
<dbReference type="PIRSF" id="PIRSF019239">
    <property type="entry name" value="MrpE"/>
    <property type="match status" value="1"/>
</dbReference>